<dbReference type="VEuPathDB" id="FungiDB:VP01_1769g7"/>
<sequence length="406" mass="45847">MARTSQESFMDQFNGNGQHTAVITQAPTAVENADGSRSYISGQAKVTIRETPHKHLEALAHLLPPDVKAQIAANTFSPGLQFLDHEHPAQLTHLGSGGHHSPPVSQILPPPQSHQTSTPSQHEGVLIEEIFDEPETPPPEKVNQGHHQHALKVEVPKPPTQSQETSHGIVEEPDEKPKYRPHNGPEESLVDQTDPNLKARDPIVPPASRGRPVFRLHVENGGVDAPPSPNKLMPLKQFEIMAERRMGFTPQQFTRFQADLRKEFGSVPSEANKEANPSALIQYTLRWLNKNVADHKFKNQLQDGNHIEQVVNDLQGQFQHMTMAETLVYHHPEVTPRQEGYFVRFVTKKQQLTEGTNHPSKSWDPVEVDKLYQEWRESKKGFTFHLLNFWDKISEKIKALFKGKSQ</sequence>
<dbReference type="OrthoDB" id="2500931at2759"/>
<proteinExistence type="predicted"/>
<dbReference type="EMBL" id="LAVV01006580">
    <property type="protein sequence ID" value="KNZ59282.1"/>
    <property type="molecule type" value="Genomic_DNA"/>
</dbReference>
<feature type="region of interest" description="Disordered" evidence="1">
    <location>
        <begin position="155"/>
        <end position="209"/>
    </location>
</feature>
<name>A0A0L6VFE7_9BASI</name>
<keyword evidence="3" id="KW-1185">Reference proteome</keyword>
<dbReference type="Proteomes" id="UP000037035">
    <property type="component" value="Unassembled WGS sequence"/>
</dbReference>
<evidence type="ECO:0000313" key="3">
    <source>
        <dbReference type="Proteomes" id="UP000037035"/>
    </source>
</evidence>
<organism evidence="2 3">
    <name type="scientific">Puccinia sorghi</name>
    <dbReference type="NCBI Taxonomy" id="27349"/>
    <lineage>
        <taxon>Eukaryota</taxon>
        <taxon>Fungi</taxon>
        <taxon>Dikarya</taxon>
        <taxon>Basidiomycota</taxon>
        <taxon>Pucciniomycotina</taxon>
        <taxon>Pucciniomycetes</taxon>
        <taxon>Pucciniales</taxon>
        <taxon>Pucciniaceae</taxon>
        <taxon>Puccinia</taxon>
    </lineage>
</organism>
<evidence type="ECO:0000256" key="1">
    <source>
        <dbReference type="SAM" id="MobiDB-lite"/>
    </source>
</evidence>
<feature type="compositionally biased region" description="Low complexity" evidence="1">
    <location>
        <begin position="113"/>
        <end position="122"/>
    </location>
</feature>
<protein>
    <submittedName>
        <fullName evidence="2">Uncharacterized protein</fullName>
    </submittedName>
</protein>
<comment type="caution">
    <text evidence="2">The sequence shown here is derived from an EMBL/GenBank/DDBJ whole genome shotgun (WGS) entry which is preliminary data.</text>
</comment>
<dbReference type="AlphaFoldDB" id="A0A0L6VFE7"/>
<feature type="region of interest" description="Disordered" evidence="1">
    <location>
        <begin position="90"/>
        <end position="122"/>
    </location>
</feature>
<reference evidence="2 3" key="1">
    <citation type="submission" date="2015-08" db="EMBL/GenBank/DDBJ databases">
        <title>Next Generation Sequencing and Analysis of the Genome of Puccinia sorghi L Schw, the Causal Agent of Maize Common Rust.</title>
        <authorList>
            <person name="Rochi L."/>
            <person name="Burguener G."/>
            <person name="Darino M."/>
            <person name="Turjanski A."/>
            <person name="Kreff E."/>
            <person name="Dieguez M.J."/>
            <person name="Sacco F."/>
        </authorList>
    </citation>
    <scope>NUCLEOTIDE SEQUENCE [LARGE SCALE GENOMIC DNA]</scope>
    <source>
        <strain evidence="2 3">RO10H11247</strain>
    </source>
</reference>
<accession>A0A0L6VFE7</accession>
<gene>
    <name evidence="2" type="ORF">VP01_1769g7</name>
</gene>
<evidence type="ECO:0000313" key="2">
    <source>
        <dbReference type="EMBL" id="KNZ59282.1"/>
    </source>
</evidence>